<keyword evidence="2" id="KW-1185">Reference proteome</keyword>
<proteinExistence type="predicted"/>
<name>A0ACC2V111_9TREE</name>
<evidence type="ECO:0000313" key="1">
    <source>
        <dbReference type="EMBL" id="KAJ9092536.1"/>
    </source>
</evidence>
<organism evidence="1 2">
    <name type="scientific">Naganishia friedmannii</name>
    <dbReference type="NCBI Taxonomy" id="89922"/>
    <lineage>
        <taxon>Eukaryota</taxon>
        <taxon>Fungi</taxon>
        <taxon>Dikarya</taxon>
        <taxon>Basidiomycota</taxon>
        <taxon>Agaricomycotina</taxon>
        <taxon>Tremellomycetes</taxon>
        <taxon>Filobasidiales</taxon>
        <taxon>Filobasidiaceae</taxon>
        <taxon>Naganishia</taxon>
    </lineage>
</organism>
<dbReference type="EMBL" id="JASBWT010000037">
    <property type="protein sequence ID" value="KAJ9092536.1"/>
    <property type="molecule type" value="Genomic_DNA"/>
</dbReference>
<sequence>MPPKSTTPKTKANPFETGGKGKSRATKTKTAAAGDKDDADTPTKGLSDQKLPLPAWLKTFTDRGVDMRLAMTLAGKLYTTMGSPAQLGKLNGPKLMEVGITDKDQKRAITGAIRGLKLSVKDESSPSASSSTAAGTAMSKKRKWQQEQQDDLVNPLIPGDPALRKGRKAVEYDVSDFDFKEIHDIEEIRAQTVVTNRAPCMTAWAYIIAEKMGFDRLEALSLASTFTSVTSTKHALALGNIYTPEQTRDAQLEMDELPQPAGKRSRYASDDASRLREGEQGGHSQPWVSIMKRSPVIQRADGTWRGVLKGMPVEPYRAHSYISKNFSHATPYVIGALRILAQSYTVDELQEQGYGMYVSFRPDVSGWGDRAVLYCSNIIDMIPEEKRVDDVDEERKPDVISVDDTDDAPAVTTASTEQKPLVNSGQEGVKVEDEVQAEREDAAEVEEMKRAVPASPTEEEAGSVKVEVKEEERDDGVIDLDREDVFEGLHEAEYDHE</sequence>
<accession>A0ACC2V111</accession>
<comment type="caution">
    <text evidence="1">The sequence shown here is derived from an EMBL/GenBank/DDBJ whole genome shotgun (WGS) entry which is preliminary data.</text>
</comment>
<protein>
    <submittedName>
        <fullName evidence="1">Uncharacterized protein</fullName>
    </submittedName>
</protein>
<evidence type="ECO:0000313" key="2">
    <source>
        <dbReference type="Proteomes" id="UP001227268"/>
    </source>
</evidence>
<reference evidence="1" key="1">
    <citation type="submission" date="2023-04" db="EMBL/GenBank/DDBJ databases">
        <title>Draft Genome sequencing of Naganishia species isolated from polar environments using Oxford Nanopore Technology.</title>
        <authorList>
            <person name="Leo P."/>
            <person name="Venkateswaran K."/>
        </authorList>
    </citation>
    <scope>NUCLEOTIDE SEQUENCE</scope>
    <source>
        <strain evidence="1">MNA-CCFEE 5423</strain>
    </source>
</reference>
<gene>
    <name evidence="1" type="ORF">QFC21_006767</name>
</gene>
<dbReference type="Proteomes" id="UP001227268">
    <property type="component" value="Unassembled WGS sequence"/>
</dbReference>